<reference evidence="2" key="1">
    <citation type="submission" date="2024-07" db="EMBL/GenBank/DDBJ databases">
        <title>Two chromosome-level genome assemblies of Korean endemic species Abeliophyllum distichum and Forsythia ovata (Oleaceae).</title>
        <authorList>
            <person name="Jang H."/>
        </authorList>
    </citation>
    <scope>NUCLEOTIDE SEQUENCE [LARGE SCALE GENOMIC DNA]</scope>
</reference>
<evidence type="ECO:0000313" key="2">
    <source>
        <dbReference type="Proteomes" id="UP001604336"/>
    </source>
</evidence>
<sequence length="104" mass="11822">MSLVRATPFDFGSGHVNPKELLWILDSSLMQVINISFSSHRYLQEVQYLFRLIIFCPKYCPNCYFKHLPEVAGGGGGFRRSCKRLSSEVEEICGGGKLVERKYA</sequence>
<dbReference type="AlphaFoldDB" id="A0ABD1UQ20"/>
<organism evidence="1 2">
    <name type="scientific">Abeliophyllum distichum</name>
    <dbReference type="NCBI Taxonomy" id="126358"/>
    <lineage>
        <taxon>Eukaryota</taxon>
        <taxon>Viridiplantae</taxon>
        <taxon>Streptophyta</taxon>
        <taxon>Embryophyta</taxon>
        <taxon>Tracheophyta</taxon>
        <taxon>Spermatophyta</taxon>
        <taxon>Magnoliopsida</taxon>
        <taxon>eudicotyledons</taxon>
        <taxon>Gunneridae</taxon>
        <taxon>Pentapetalae</taxon>
        <taxon>asterids</taxon>
        <taxon>lamiids</taxon>
        <taxon>Lamiales</taxon>
        <taxon>Oleaceae</taxon>
        <taxon>Forsythieae</taxon>
        <taxon>Abeliophyllum</taxon>
    </lineage>
</organism>
<protein>
    <submittedName>
        <fullName evidence="1">Uncharacterized protein</fullName>
    </submittedName>
</protein>
<proteinExistence type="predicted"/>
<evidence type="ECO:0000313" key="1">
    <source>
        <dbReference type="EMBL" id="KAL2527144.1"/>
    </source>
</evidence>
<comment type="caution">
    <text evidence="1">The sequence shown here is derived from an EMBL/GenBank/DDBJ whole genome shotgun (WGS) entry which is preliminary data.</text>
</comment>
<accession>A0ABD1UQ20</accession>
<dbReference type="EMBL" id="JBFOLK010000003">
    <property type="protein sequence ID" value="KAL2527144.1"/>
    <property type="molecule type" value="Genomic_DNA"/>
</dbReference>
<name>A0ABD1UQ20_9LAMI</name>
<keyword evidence="2" id="KW-1185">Reference proteome</keyword>
<gene>
    <name evidence="1" type="ORF">Adt_12198</name>
</gene>
<dbReference type="Proteomes" id="UP001604336">
    <property type="component" value="Unassembled WGS sequence"/>
</dbReference>